<keyword evidence="2" id="KW-0813">Transport</keyword>
<dbReference type="AlphaFoldDB" id="A0A7Z0E7H9"/>
<name>A0A7Z0E7H9_9MICC</name>
<comment type="caution">
    <text evidence="2">The sequence shown here is derived from an EMBL/GenBank/DDBJ whole genome shotgun (WGS) entry which is preliminary data.</text>
</comment>
<dbReference type="Pfam" id="PF13416">
    <property type="entry name" value="SBP_bac_8"/>
    <property type="match status" value="1"/>
</dbReference>
<dbReference type="PANTHER" id="PTHR43649">
    <property type="entry name" value="ARABINOSE-BINDING PROTEIN-RELATED"/>
    <property type="match status" value="1"/>
</dbReference>
<dbReference type="PANTHER" id="PTHR43649:SF11">
    <property type="entry name" value="ABC TRANSPORTER SUBSTRATE-BINDING PROTEIN YESO-RELATED"/>
    <property type="match status" value="1"/>
</dbReference>
<keyword evidence="3" id="KW-1185">Reference proteome</keyword>
<sequence>MGAFRSSHRLRSTVAAAAAAAALLSGCSGGGDGGGEAGDGEDVTLRFAFWGSDTRVRNTEEIIAAFNEDHPEINVEVAYSDWDNFWDQLNTQIAGGDPPDIFQMDAPYLREYGERGALMDLSEVDLSAIPDEIVESGTIDGEYYGLASGVNAVAIVANPAVFEEAGVRMPDDSTWTWDDYAEIAQEISGSLDGVYGAAGPAEPQLVQAFMRQHDLFVTNEDGELGFEEADLGEYFGWLKELADSGVFPEAQVMVEEESTTQDQSLEATGQAAMALTWTNLLGALTDAGGEELTLLRLPSQTGSVDEAAQWYNTGMVSASGQTEHPEEVVTFLDFFVNDERSAVINMTDRGLSANTEIRDGLLEEMDEANQEAAEFITEMETQLGPPEPVPATGFGQIGEILTRFEHEMFFDRMTADEAAAGAYAELERTIGD</sequence>
<gene>
    <name evidence="2" type="ORF">HNR11_000867</name>
</gene>
<dbReference type="CDD" id="cd13585">
    <property type="entry name" value="PBP2_TMBP_like"/>
    <property type="match status" value="1"/>
</dbReference>
<dbReference type="EMBL" id="JACCFQ010000001">
    <property type="protein sequence ID" value="NYJ16333.1"/>
    <property type="molecule type" value="Genomic_DNA"/>
</dbReference>
<dbReference type="InterPro" id="IPR006059">
    <property type="entry name" value="SBP"/>
</dbReference>
<keyword evidence="1" id="KW-0732">Signal</keyword>
<dbReference type="Proteomes" id="UP000560069">
    <property type="component" value="Unassembled WGS sequence"/>
</dbReference>
<feature type="chain" id="PRO_5038581944" evidence="1">
    <location>
        <begin position="31"/>
        <end position="432"/>
    </location>
</feature>
<protein>
    <submittedName>
        <fullName evidence="2">Multiple sugar transport system substrate-binding protein</fullName>
    </submittedName>
</protein>
<keyword evidence="2" id="KW-0762">Sugar transport</keyword>
<evidence type="ECO:0000313" key="3">
    <source>
        <dbReference type="Proteomes" id="UP000560069"/>
    </source>
</evidence>
<evidence type="ECO:0000313" key="2">
    <source>
        <dbReference type="EMBL" id="NYJ16333.1"/>
    </source>
</evidence>
<evidence type="ECO:0000256" key="1">
    <source>
        <dbReference type="SAM" id="SignalP"/>
    </source>
</evidence>
<dbReference type="RefSeq" id="WP_179441295.1">
    <property type="nucleotide sequence ID" value="NZ_BAAALK010000006.1"/>
</dbReference>
<dbReference type="Gene3D" id="3.40.190.10">
    <property type="entry name" value="Periplasmic binding protein-like II"/>
    <property type="match status" value="2"/>
</dbReference>
<feature type="signal peptide" evidence="1">
    <location>
        <begin position="1"/>
        <end position="30"/>
    </location>
</feature>
<dbReference type="SUPFAM" id="SSF53850">
    <property type="entry name" value="Periplasmic binding protein-like II"/>
    <property type="match status" value="1"/>
</dbReference>
<accession>A0A7Z0E7H9</accession>
<organism evidence="2 3">
    <name type="scientific">Nesterenkonia sandarakina</name>
    <dbReference type="NCBI Taxonomy" id="272918"/>
    <lineage>
        <taxon>Bacteria</taxon>
        <taxon>Bacillati</taxon>
        <taxon>Actinomycetota</taxon>
        <taxon>Actinomycetes</taxon>
        <taxon>Micrococcales</taxon>
        <taxon>Micrococcaceae</taxon>
        <taxon>Nesterenkonia</taxon>
    </lineage>
</organism>
<dbReference type="PROSITE" id="PS51257">
    <property type="entry name" value="PROKAR_LIPOPROTEIN"/>
    <property type="match status" value="1"/>
</dbReference>
<reference evidence="2 3" key="1">
    <citation type="submission" date="2020-07" db="EMBL/GenBank/DDBJ databases">
        <title>Sequencing the genomes of 1000 actinobacteria strains.</title>
        <authorList>
            <person name="Klenk H.-P."/>
        </authorList>
    </citation>
    <scope>NUCLEOTIDE SEQUENCE [LARGE SCALE GENOMIC DNA]</scope>
    <source>
        <strain evidence="2 3">DSM 15664</strain>
    </source>
</reference>
<dbReference type="InterPro" id="IPR050490">
    <property type="entry name" value="Bact_solute-bd_prot1"/>
</dbReference>
<proteinExistence type="predicted"/>